<organism evidence="2 3">
    <name type="scientific">Tenacibaculum maritimum NCIMB 2154</name>
    <dbReference type="NCBI Taxonomy" id="1349785"/>
    <lineage>
        <taxon>Bacteria</taxon>
        <taxon>Pseudomonadati</taxon>
        <taxon>Bacteroidota</taxon>
        <taxon>Flavobacteriia</taxon>
        <taxon>Flavobacteriales</taxon>
        <taxon>Flavobacteriaceae</taxon>
        <taxon>Tenacibaculum</taxon>
    </lineage>
</organism>
<reference evidence="2 3" key="1">
    <citation type="submission" date="2016-11" db="EMBL/GenBank/DDBJ databases">
        <authorList>
            <person name="Jaros S."/>
            <person name="Januszkiewicz K."/>
            <person name="Wedrychowicz H."/>
        </authorList>
    </citation>
    <scope>NUCLEOTIDE SEQUENCE [LARGE SCALE GENOMIC DNA]</scope>
    <source>
        <strain evidence="2">NCIMB 2154T</strain>
    </source>
</reference>
<dbReference type="RefSeq" id="WP_100211630.1">
    <property type="nucleotide sequence ID" value="NZ_CP138495.1"/>
</dbReference>
<evidence type="ECO:0000313" key="3">
    <source>
        <dbReference type="Proteomes" id="UP000231564"/>
    </source>
</evidence>
<dbReference type="AlphaFoldDB" id="A0A2H1ECQ2"/>
<keyword evidence="1" id="KW-0732">Signal</keyword>
<accession>A0A2H1ECQ2</accession>
<feature type="chain" id="PRO_5013722494" description="DUF4251 domain-containing protein" evidence="1">
    <location>
        <begin position="22"/>
        <end position="178"/>
    </location>
</feature>
<gene>
    <name evidence="2" type="ORF">MARIT_2495</name>
</gene>
<dbReference type="EMBL" id="LT634361">
    <property type="protein sequence ID" value="SFZ84052.1"/>
    <property type="molecule type" value="Genomic_DNA"/>
</dbReference>
<dbReference type="STRING" id="1349785.GCA_000509405_02317"/>
<evidence type="ECO:0008006" key="4">
    <source>
        <dbReference type="Google" id="ProtNLM"/>
    </source>
</evidence>
<proteinExistence type="predicted"/>
<feature type="signal peptide" evidence="1">
    <location>
        <begin position="1"/>
        <end position="21"/>
    </location>
</feature>
<dbReference type="OrthoDB" id="9924767at2"/>
<protein>
    <recommendedName>
        <fullName evidence="4">DUF4251 domain-containing protein</fullName>
    </recommendedName>
</protein>
<dbReference type="GeneID" id="47723962"/>
<name>A0A2H1ECQ2_9FLAO</name>
<dbReference type="Proteomes" id="UP000231564">
    <property type="component" value="Chromosome MARIT"/>
</dbReference>
<sequence length="178" mass="19668">MKKYTYILVVWLIGHIGAINAQQDNSDNKIFRFLTSGEETKALFHNTATNTAELRKVGAVENKGEAYLQSFILKGIEGKKGKVLIASVKSPEYFLKVDRSSNTVAFAKITTKDVTEFTWEIVVNSNKDAALIAIQTAAKNRYAIQKKEDGVMIANSVAGNGKLDQSFSFRLATIPNVF</sequence>
<evidence type="ECO:0000256" key="1">
    <source>
        <dbReference type="SAM" id="SignalP"/>
    </source>
</evidence>
<dbReference type="KEGG" id="tmar:MARIT_2495"/>
<keyword evidence="3" id="KW-1185">Reference proteome</keyword>
<evidence type="ECO:0000313" key="2">
    <source>
        <dbReference type="EMBL" id="SFZ84052.1"/>
    </source>
</evidence>